<protein>
    <submittedName>
        <fullName evidence="1">Uncharacterized protein</fullName>
    </submittedName>
</protein>
<evidence type="ECO:0000313" key="2">
    <source>
        <dbReference type="Proteomes" id="UP000034022"/>
    </source>
</evidence>
<gene>
    <name evidence="1" type="ORF">US91_C0010G0004</name>
</gene>
<dbReference type="AlphaFoldDB" id="A0A0G0JQ73"/>
<evidence type="ECO:0000313" key="1">
    <source>
        <dbReference type="EMBL" id="KKQ69708.1"/>
    </source>
</evidence>
<dbReference type="Proteomes" id="UP000034022">
    <property type="component" value="Unassembled WGS sequence"/>
</dbReference>
<organism evidence="1 2">
    <name type="scientific">Candidatus Falkowbacteria bacterium GW2011_GWE1_38_31</name>
    <dbReference type="NCBI Taxonomy" id="1618638"/>
    <lineage>
        <taxon>Bacteria</taxon>
        <taxon>Candidatus Falkowiibacteriota</taxon>
    </lineage>
</organism>
<accession>A0A0G0JQ73</accession>
<reference evidence="1 2" key="1">
    <citation type="journal article" date="2015" name="Nature">
        <title>rRNA introns, odd ribosomes, and small enigmatic genomes across a large radiation of phyla.</title>
        <authorList>
            <person name="Brown C.T."/>
            <person name="Hug L.A."/>
            <person name="Thomas B.C."/>
            <person name="Sharon I."/>
            <person name="Castelle C.J."/>
            <person name="Singh A."/>
            <person name="Wilkins M.J."/>
            <person name="Williams K.H."/>
            <person name="Banfield J.F."/>
        </authorList>
    </citation>
    <scope>NUCLEOTIDE SEQUENCE [LARGE SCALE GENOMIC DNA]</scope>
</reference>
<comment type="caution">
    <text evidence="1">The sequence shown here is derived from an EMBL/GenBank/DDBJ whole genome shotgun (WGS) entry which is preliminary data.</text>
</comment>
<dbReference type="EMBL" id="LBUU01000010">
    <property type="protein sequence ID" value="KKQ69708.1"/>
    <property type="molecule type" value="Genomic_DNA"/>
</dbReference>
<proteinExistence type="predicted"/>
<name>A0A0G0JQ73_9BACT</name>
<sequence>MKNTMEFRKALDKGKLLEAEKFLTDVAVNPEKYPQYDDRWLDDRQRELFQAFYKVENWQGAKRVVEATKDVYSKRGRKARLEELSGLKFEEI</sequence>